<evidence type="ECO:0000313" key="6">
    <source>
        <dbReference type="RefSeq" id="XP_002736011.2"/>
    </source>
</evidence>
<comment type="similarity">
    <text evidence="2">Belongs to the serine/threonine dehydratase family.</text>
</comment>
<dbReference type="SUPFAM" id="SSF53686">
    <property type="entry name" value="Tryptophan synthase beta subunit-like PLP-dependent enzymes"/>
    <property type="match status" value="1"/>
</dbReference>
<evidence type="ECO:0000259" key="4">
    <source>
        <dbReference type="Pfam" id="PF00291"/>
    </source>
</evidence>
<feature type="domain" description="Tryptophan synthase beta chain-like PALP" evidence="4">
    <location>
        <begin position="23"/>
        <end position="317"/>
    </location>
</feature>
<gene>
    <name evidence="6" type="primary">LOC100376523</name>
</gene>
<dbReference type="Proteomes" id="UP000694865">
    <property type="component" value="Unplaced"/>
</dbReference>
<proteinExistence type="inferred from homology"/>
<dbReference type="PANTHER" id="PTHR43050">
    <property type="entry name" value="SERINE / THREONINE RACEMASE FAMILY MEMBER"/>
    <property type="match status" value="1"/>
</dbReference>
<protein>
    <submittedName>
        <fullName evidence="6">Serine racemase-like</fullName>
    </submittedName>
</protein>
<evidence type="ECO:0000256" key="2">
    <source>
        <dbReference type="ARBA" id="ARBA00010869"/>
    </source>
</evidence>
<dbReference type="PANTHER" id="PTHR43050:SF1">
    <property type="entry name" value="SERINE RACEMASE"/>
    <property type="match status" value="1"/>
</dbReference>
<organism evidence="5 6">
    <name type="scientific">Saccoglossus kowalevskii</name>
    <name type="common">Acorn worm</name>
    <dbReference type="NCBI Taxonomy" id="10224"/>
    <lineage>
        <taxon>Eukaryota</taxon>
        <taxon>Metazoa</taxon>
        <taxon>Hemichordata</taxon>
        <taxon>Enteropneusta</taxon>
        <taxon>Harrimaniidae</taxon>
        <taxon>Saccoglossus</taxon>
    </lineage>
</organism>
<dbReference type="CDD" id="cd01562">
    <property type="entry name" value="Thr-dehyd"/>
    <property type="match status" value="1"/>
</dbReference>
<dbReference type="InterPro" id="IPR036052">
    <property type="entry name" value="TrpB-like_PALP_sf"/>
</dbReference>
<keyword evidence="5" id="KW-1185">Reference proteome</keyword>
<dbReference type="Gene3D" id="3.40.50.1100">
    <property type="match status" value="2"/>
</dbReference>
<dbReference type="GeneID" id="100376523"/>
<keyword evidence="3" id="KW-0663">Pyridoxal phosphate</keyword>
<evidence type="ECO:0000256" key="3">
    <source>
        <dbReference type="ARBA" id="ARBA00022898"/>
    </source>
</evidence>
<dbReference type="Pfam" id="PF00291">
    <property type="entry name" value="PALP"/>
    <property type="match status" value="1"/>
</dbReference>
<reference evidence="6" key="1">
    <citation type="submission" date="2025-08" db="UniProtKB">
        <authorList>
            <consortium name="RefSeq"/>
        </authorList>
    </citation>
    <scope>IDENTIFICATION</scope>
    <source>
        <tissue evidence="6">Testes</tissue>
    </source>
</reference>
<dbReference type="InterPro" id="IPR001926">
    <property type="entry name" value="TrpB-like_PALP"/>
</dbReference>
<evidence type="ECO:0000256" key="1">
    <source>
        <dbReference type="ARBA" id="ARBA00001933"/>
    </source>
</evidence>
<comment type="cofactor">
    <cofactor evidence="1">
        <name>pyridoxal 5'-phosphate</name>
        <dbReference type="ChEBI" id="CHEBI:597326"/>
    </cofactor>
</comment>
<dbReference type="RefSeq" id="XP_002736011.2">
    <property type="nucleotide sequence ID" value="XM_002735965.2"/>
</dbReference>
<evidence type="ECO:0000313" key="5">
    <source>
        <dbReference type="Proteomes" id="UP000694865"/>
    </source>
</evidence>
<accession>A0ABM0GRY0</accession>
<name>A0ABM0GRY0_SACKO</name>
<sequence>MSKENKYCISYEDVQKAVERIKPAAHVTPVMTCRTMDRFSGGRHLYFKCELFQKIGAFKYRGAYNAIRHLIDDCPDKSKVEVVTHSSGNHGQAVSLTAKEAGIKAYIVMQNNTPDVKVRAVEGYGGTVILCEPSEKAREAVAQKIVEETGASFISASQHPDVIAGQATMAVELLNEVPNLDAIVAPVSGGGMVAGICIAAKHIKPDIKIYAAEPINADDCAKSLAAGHIIPLPGPPDTIADGLRATVGALTFPIIKDHLEDVITVKEEEIKIATKLMWERAKLCIEPSSGAAVAAVLSDKFKALPASIRNVGVILSGGNVDFSKMSALMSTVKCEI</sequence>